<dbReference type="InterPro" id="IPR004552">
    <property type="entry name" value="AGP_acyltrans"/>
</dbReference>
<dbReference type="GO" id="GO:0006654">
    <property type="term" value="P:phosphatidic acid biosynthetic process"/>
    <property type="evidence" value="ECO:0007669"/>
    <property type="project" value="TreeGrafter"/>
</dbReference>
<evidence type="ECO:0000256" key="5">
    <source>
        <dbReference type="ARBA" id="ARBA00023098"/>
    </source>
</evidence>
<evidence type="ECO:0000256" key="4">
    <source>
        <dbReference type="ARBA" id="ARBA00022679"/>
    </source>
</evidence>
<dbReference type="GO" id="GO:0016020">
    <property type="term" value="C:membrane"/>
    <property type="evidence" value="ECO:0007669"/>
    <property type="project" value="InterPro"/>
</dbReference>
<accession>A0A9W5Y9I2</accession>
<evidence type="ECO:0000256" key="3">
    <source>
        <dbReference type="ARBA" id="ARBA00022516"/>
    </source>
</evidence>
<reference evidence="10" key="1">
    <citation type="submission" date="2022-06" db="EMBL/GenBank/DDBJ databases">
        <title>Vallitalea longa sp. nov., an anaerobic bacterium isolated from marine sediment.</title>
        <authorList>
            <person name="Hirano S."/>
            <person name="Terahara T."/>
            <person name="Mori K."/>
            <person name="Hamada M."/>
            <person name="Matsumoto R."/>
            <person name="Kobayashi T."/>
        </authorList>
    </citation>
    <scope>NUCLEOTIDE SEQUENCE</scope>
    <source>
        <strain evidence="10">SH18-1</strain>
    </source>
</reference>
<keyword evidence="7" id="KW-1208">Phospholipid metabolism</keyword>
<evidence type="ECO:0000256" key="6">
    <source>
        <dbReference type="ARBA" id="ARBA00023315"/>
    </source>
</evidence>
<dbReference type="Proteomes" id="UP001144256">
    <property type="component" value="Unassembled WGS sequence"/>
</dbReference>
<evidence type="ECO:0000313" key="10">
    <source>
        <dbReference type="EMBL" id="GKX28520.1"/>
    </source>
</evidence>
<feature type="transmembrane region" description="Helical" evidence="8">
    <location>
        <begin position="6"/>
        <end position="30"/>
    </location>
</feature>
<comment type="domain">
    <text evidence="7">The HXXXXD motif is essential for acyltransferase activity and may constitute the binding site for the phosphate moiety of the glycerol-3-phosphate.</text>
</comment>
<dbReference type="GO" id="GO:0003841">
    <property type="term" value="F:1-acylglycerol-3-phosphate O-acyltransferase activity"/>
    <property type="evidence" value="ECO:0007669"/>
    <property type="project" value="UniProtKB-UniRule"/>
</dbReference>
<dbReference type="InterPro" id="IPR002123">
    <property type="entry name" value="Plipid/glycerol_acylTrfase"/>
</dbReference>
<keyword evidence="4 7" id="KW-0808">Transferase</keyword>
<gene>
    <name evidence="10" type="ORF">SH1V18_10000</name>
</gene>
<dbReference type="EMBL" id="BRLB01000001">
    <property type="protein sequence ID" value="GKX28520.1"/>
    <property type="molecule type" value="Genomic_DNA"/>
</dbReference>
<feature type="domain" description="Phospholipid/glycerol acyltransferase" evidence="9">
    <location>
        <begin position="71"/>
        <end position="186"/>
    </location>
</feature>
<proteinExistence type="inferred from homology"/>
<evidence type="ECO:0000313" key="11">
    <source>
        <dbReference type="Proteomes" id="UP001144256"/>
    </source>
</evidence>
<dbReference type="CDD" id="cd07989">
    <property type="entry name" value="LPLAT_AGPAT-like"/>
    <property type="match status" value="1"/>
</dbReference>
<dbReference type="SUPFAM" id="SSF69593">
    <property type="entry name" value="Glycerol-3-phosphate (1)-acyltransferase"/>
    <property type="match status" value="1"/>
</dbReference>
<evidence type="ECO:0000256" key="7">
    <source>
        <dbReference type="RuleBase" id="RU361267"/>
    </source>
</evidence>
<keyword evidence="8" id="KW-0812">Transmembrane</keyword>
<dbReference type="AlphaFoldDB" id="A0A9W5Y9I2"/>
<keyword evidence="3 7" id="KW-0444">Lipid biosynthesis</keyword>
<comment type="pathway">
    <text evidence="1">Lipid metabolism.</text>
</comment>
<evidence type="ECO:0000259" key="9">
    <source>
        <dbReference type="SMART" id="SM00563"/>
    </source>
</evidence>
<dbReference type="EC" id="2.3.1.51" evidence="7"/>
<dbReference type="NCBIfam" id="TIGR00530">
    <property type="entry name" value="AGP_acyltrn"/>
    <property type="match status" value="1"/>
</dbReference>
<keyword evidence="11" id="KW-1185">Reference proteome</keyword>
<keyword evidence="6 7" id="KW-0012">Acyltransferase</keyword>
<comment type="similarity">
    <text evidence="2 7">Belongs to the 1-acyl-sn-glycerol-3-phosphate acyltransferase family.</text>
</comment>
<dbReference type="PANTHER" id="PTHR10434">
    <property type="entry name" value="1-ACYL-SN-GLYCEROL-3-PHOSPHATE ACYLTRANSFERASE"/>
    <property type="match status" value="1"/>
</dbReference>
<dbReference type="SMART" id="SM00563">
    <property type="entry name" value="PlsC"/>
    <property type="match status" value="1"/>
</dbReference>
<evidence type="ECO:0000256" key="8">
    <source>
        <dbReference type="SAM" id="Phobius"/>
    </source>
</evidence>
<evidence type="ECO:0000256" key="1">
    <source>
        <dbReference type="ARBA" id="ARBA00005189"/>
    </source>
</evidence>
<keyword evidence="5 7" id="KW-0443">Lipid metabolism</keyword>
<dbReference type="PANTHER" id="PTHR10434:SF64">
    <property type="entry name" value="1-ACYL-SN-GLYCEROL-3-PHOSPHATE ACYLTRANSFERASE-RELATED"/>
    <property type="match status" value="1"/>
</dbReference>
<comment type="caution">
    <text evidence="10">The sequence shown here is derived from an EMBL/GenBank/DDBJ whole genome shotgun (WGS) entry which is preliminary data.</text>
</comment>
<dbReference type="Pfam" id="PF01553">
    <property type="entry name" value="Acyltransferase"/>
    <property type="match status" value="1"/>
</dbReference>
<dbReference type="RefSeq" id="WP_281812865.1">
    <property type="nucleotide sequence ID" value="NZ_BRLB01000001.1"/>
</dbReference>
<sequence>MRTVIIIIFLAIYLILALPVLIIGFIVGLFSKKDQYKIGKFIVTHLCRGIMFLTGSRVTVTGIDNIPDETVLFVGNHRSIFDVVLLIKVINRPFGFIGKKELTKIPYLNLILKLMGGLFLDRSNLRAGLKVILAGIDMLKKGFSMLIFPEGTRNKNGEEPLPFKQGSLKLAEKANVPIVPFSIKGTDNIFENTNGLKVKASKVKLNFGKPILLSELPEEDSKKSAVYVRSIVVDLLSDMLPH</sequence>
<comment type="catalytic activity">
    <reaction evidence="7">
        <text>a 1-acyl-sn-glycero-3-phosphate + an acyl-CoA = a 1,2-diacyl-sn-glycero-3-phosphate + CoA</text>
        <dbReference type="Rhea" id="RHEA:19709"/>
        <dbReference type="ChEBI" id="CHEBI:57287"/>
        <dbReference type="ChEBI" id="CHEBI:57970"/>
        <dbReference type="ChEBI" id="CHEBI:58342"/>
        <dbReference type="ChEBI" id="CHEBI:58608"/>
        <dbReference type="EC" id="2.3.1.51"/>
    </reaction>
</comment>
<name>A0A9W5Y9I2_9FIRM</name>
<protein>
    <recommendedName>
        <fullName evidence="7">1-acyl-sn-glycerol-3-phosphate acyltransferase</fullName>
        <ecNumber evidence="7">2.3.1.51</ecNumber>
    </recommendedName>
</protein>
<keyword evidence="8" id="KW-0472">Membrane</keyword>
<organism evidence="10 11">
    <name type="scientific">Vallitalea longa</name>
    <dbReference type="NCBI Taxonomy" id="2936439"/>
    <lineage>
        <taxon>Bacteria</taxon>
        <taxon>Bacillati</taxon>
        <taxon>Bacillota</taxon>
        <taxon>Clostridia</taxon>
        <taxon>Lachnospirales</taxon>
        <taxon>Vallitaleaceae</taxon>
        <taxon>Vallitalea</taxon>
    </lineage>
</organism>
<keyword evidence="7" id="KW-0594">Phospholipid biosynthesis</keyword>
<keyword evidence="8" id="KW-1133">Transmembrane helix</keyword>
<evidence type="ECO:0000256" key="2">
    <source>
        <dbReference type="ARBA" id="ARBA00008655"/>
    </source>
</evidence>